<gene>
    <name evidence="17" type="primary">DNAJC5</name>
    <name evidence="17" type="synonym">LOC115168718</name>
</gene>
<protein>
    <recommendedName>
        <fullName evidence="13">DnaJ homolog subfamily C member 5</fullName>
    </recommendedName>
    <alternativeName>
        <fullName evidence="14">Cysteine string protein</fullName>
    </alternativeName>
</protein>
<evidence type="ECO:0000256" key="5">
    <source>
        <dbReference type="ARBA" id="ARBA00022475"/>
    </source>
</evidence>
<dbReference type="GO" id="GO:0042470">
    <property type="term" value="C:melanosome"/>
    <property type="evidence" value="ECO:0007669"/>
    <property type="project" value="UniProtKB-SubCell"/>
</dbReference>
<dbReference type="GO" id="GO:0005886">
    <property type="term" value="C:plasma membrane"/>
    <property type="evidence" value="ECO:0007669"/>
    <property type="project" value="UniProtKB-SubCell"/>
</dbReference>
<dbReference type="Pfam" id="PF00226">
    <property type="entry name" value="DnaJ"/>
    <property type="match status" value="1"/>
</dbReference>
<evidence type="ECO:0000313" key="18">
    <source>
        <dbReference type="Proteomes" id="UP000472277"/>
    </source>
</evidence>
<feature type="region of interest" description="Disordered" evidence="15">
    <location>
        <begin position="173"/>
        <end position="212"/>
    </location>
</feature>
<dbReference type="InParanoid" id="A0A673WZ14"/>
<keyword evidence="7" id="KW-0472">Membrane</keyword>
<reference evidence="17" key="1">
    <citation type="submission" date="2025-08" db="UniProtKB">
        <authorList>
            <consortium name="Ensembl"/>
        </authorList>
    </citation>
    <scope>IDENTIFICATION</scope>
</reference>
<dbReference type="GO" id="GO:0042584">
    <property type="term" value="C:chromaffin granule membrane"/>
    <property type="evidence" value="ECO:0007669"/>
    <property type="project" value="UniProtKB-SubCell"/>
</dbReference>
<dbReference type="PROSITE" id="PS00636">
    <property type="entry name" value="DNAJ_1"/>
    <property type="match status" value="1"/>
</dbReference>
<evidence type="ECO:0000313" key="17">
    <source>
        <dbReference type="Ensembl" id="ENSSTUP00000014393.1"/>
    </source>
</evidence>
<evidence type="ECO:0000256" key="6">
    <source>
        <dbReference type="ARBA" id="ARBA00022490"/>
    </source>
</evidence>
<sequence>MSMLAMLEGVVVMAAEAQRQRSLSTSGDSLYLVLGINKNASPEDIKKSYRKLALKFHPDKNPDNPEAADKFKEINNAHAILNDCTKRNIYDKYGSLGLYVAEQFGEENVNTYFVLSSWWAKGLFIFCGLATGCYFCCCLCCCCNCCCGKCKPRPPMDQEPEFYVSPEDLEAQMQSDERDIGGDPIMVQPSGTESTRLTSDSHSSYRTDTGYN</sequence>
<dbReference type="PANTHER" id="PTHR44027:SF1">
    <property type="entry name" value="DNAJ HOMOLOG SUBFAMILY C MEMBER 5"/>
    <property type="match status" value="1"/>
</dbReference>
<dbReference type="OMA" id="SYKTDAY"/>
<evidence type="ECO:0000256" key="1">
    <source>
        <dbReference type="ARBA" id="ARBA00004223"/>
    </source>
</evidence>
<keyword evidence="11" id="KW-0968">Cytoplasmic vesicle</keyword>
<dbReference type="InterPro" id="IPR051434">
    <property type="entry name" value="DnaJ_C_subfamily_member5"/>
</dbReference>
<dbReference type="Ensembl" id="ENSSTUT00000015192.1">
    <property type="protein sequence ID" value="ENSSTUP00000014393.1"/>
    <property type="gene ID" value="ENSSTUG00000006649.1"/>
</dbReference>
<keyword evidence="5" id="KW-1003">Cell membrane</keyword>
<dbReference type="Proteomes" id="UP000472277">
    <property type="component" value="Chromosome 30"/>
</dbReference>
<dbReference type="InterPro" id="IPR001623">
    <property type="entry name" value="DnaJ_domain"/>
</dbReference>
<feature type="compositionally biased region" description="Polar residues" evidence="15">
    <location>
        <begin position="189"/>
        <end position="212"/>
    </location>
</feature>
<evidence type="ECO:0000256" key="2">
    <source>
        <dbReference type="ARBA" id="ARBA00004236"/>
    </source>
</evidence>
<evidence type="ECO:0000256" key="8">
    <source>
        <dbReference type="ARBA" id="ARBA00023139"/>
    </source>
</evidence>
<evidence type="ECO:0000256" key="7">
    <source>
        <dbReference type="ARBA" id="ARBA00023136"/>
    </source>
</evidence>
<evidence type="ECO:0000256" key="3">
    <source>
        <dbReference type="ARBA" id="ARBA00004514"/>
    </source>
</evidence>
<evidence type="ECO:0000256" key="14">
    <source>
        <dbReference type="ARBA" id="ARBA00042238"/>
    </source>
</evidence>
<dbReference type="FunFam" id="1.10.287.110:FF:000017">
    <property type="entry name" value="dnaJ homolog subfamily C member 5"/>
    <property type="match status" value="1"/>
</dbReference>
<keyword evidence="6" id="KW-0963">Cytoplasm</keyword>
<dbReference type="GO" id="GO:0005829">
    <property type="term" value="C:cytosol"/>
    <property type="evidence" value="ECO:0007669"/>
    <property type="project" value="UniProtKB-SubCell"/>
</dbReference>
<proteinExistence type="predicted"/>
<dbReference type="GeneTree" id="ENSGT00940000155597"/>
<evidence type="ECO:0000256" key="12">
    <source>
        <dbReference type="ARBA" id="ARBA00037792"/>
    </source>
</evidence>
<dbReference type="SMART" id="SM00271">
    <property type="entry name" value="DnaJ"/>
    <property type="match status" value="1"/>
</dbReference>
<dbReference type="Gene3D" id="1.10.287.110">
    <property type="entry name" value="DnaJ domain"/>
    <property type="match status" value="1"/>
</dbReference>
<feature type="domain" description="J" evidence="16">
    <location>
        <begin position="29"/>
        <end position="94"/>
    </location>
</feature>
<dbReference type="PRINTS" id="PR00625">
    <property type="entry name" value="JDOMAIN"/>
</dbReference>
<name>A0A673WZ14_SALTR</name>
<evidence type="ECO:0000259" key="16">
    <source>
        <dbReference type="PROSITE" id="PS50076"/>
    </source>
</evidence>
<evidence type="ECO:0000256" key="9">
    <source>
        <dbReference type="ARBA" id="ARBA00023186"/>
    </source>
</evidence>
<dbReference type="GO" id="GO:0098793">
    <property type="term" value="C:presynapse"/>
    <property type="evidence" value="ECO:0007669"/>
    <property type="project" value="TreeGrafter"/>
</dbReference>
<evidence type="ECO:0000256" key="11">
    <source>
        <dbReference type="ARBA" id="ARBA00023329"/>
    </source>
</evidence>
<evidence type="ECO:0000256" key="10">
    <source>
        <dbReference type="ARBA" id="ARBA00023288"/>
    </source>
</evidence>
<accession>A0A673WZ14</accession>
<reference evidence="17" key="2">
    <citation type="submission" date="2025-09" db="UniProtKB">
        <authorList>
            <consortium name="Ensembl"/>
        </authorList>
    </citation>
    <scope>IDENTIFICATION</scope>
</reference>
<keyword evidence="10" id="KW-0449">Lipoprotein</keyword>
<evidence type="ECO:0000256" key="4">
    <source>
        <dbReference type="ARBA" id="ARBA00004635"/>
    </source>
</evidence>
<evidence type="ECO:0000256" key="13">
    <source>
        <dbReference type="ARBA" id="ARBA00039411"/>
    </source>
</evidence>
<dbReference type="GO" id="GO:0098693">
    <property type="term" value="P:regulation of synaptic vesicle cycle"/>
    <property type="evidence" value="ECO:0007669"/>
    <property type="project" value="TreeGrafter"/>
</dbReference>
<organism evidence="17 18">
    <name type="scientific">Salmo trutta</name>
    <name type="common">Brown trout</name>
    <dbReference type="NCBI Taxonomy" id="8032"/>
    <lineage>
        <taxon>Eukaryota</taxon>
        <taxon>Metazoa</taxon>
        <taxon>Chordata</taxon>
        <taxon>Craniata</taxon>
        <taxon>Vertebrata</taxon>
        <taxon>Euteleostomi</taxon>
        <taxon>Actinopterygii</taxon>
        <taxon>Neopterygii</taxon>
        <taxon>Teleostei</taxon>
        <taxon>Protacanthopterygii</taxon>
        <taxon>Salmoniformes</taxon>
        <taxon>Salmonidae</taxon>
        <taxon>Salmoninae</taxon>
        <taxon>Salmo</taxon>
    </lineage>
</organism>
<dbReference type="PROSITE" id="PS50076">
    <property type="entry name" value="DNAJ_2"/>
    <property type="match status" value="1"/>
</dbReference>
<keyword evidence="9" id="KW-0143">Chaperone</keyword>
<comment type="subcellular location">
    <subcellularLocation>
        <location evidence="2">Cell membrane</location>
    </subcellularLocation>
    <subcellularLocation>
        <location evidence="3">Cytoplasm</location>
        <location evidence="3">Cytosol</location>
    </subcellularLocation>
    <subcellularLocation>
        <location evidence="12">Cytoplasmic vesicle</location>
        <location evidence="12">Secretory vesicle</location>
        <location evidence="12">Chromaffin granule membrane</location>
    </subcellularLocation>
    <subcellularLocation>
        <location evidence="1">Melanosome</location>
    </subcellularLocation>
    <subcellularLocation>
        <location evidence="4">Membrane</location>
        <topology evidence="4">Lipid-anchor</topology>
    </subcellularLocation>
</comment>
<dbReference type="CDD" id="cd06257">
    <property type="entry name" value="DnaJ"/>
    <property type="match status" value="1"/>
</dbReference>
<dbReference type="SUPFAM" id="SSF46565">
    <property type="entry name" value="Chaperone J-domain"/>
    <property type="match status" value="1"/>
</dbReference>
<keyword evidence="8" id="KW-0564">Palmitate</keyword>
<dbReference type="AlphaFoldDB" id="A0A673WZ14"/>
<evidence type="ECO:0000256" key="15">
    <source>
        <dbReference type="SAM" id="MobiDB-lite"/>
    </source>
</evidence>
<dbReference type="InterPro" id="IPR036869">
    <property type="entry name" value="J_dom_sf"/>
</dbReference>
<keyword evidence="18" id="KW-1185">Reference proteome</keyword>
<dbReference type="InterPro" id="IPR018253">
    <property type="entry name" value="DnaJ_domain_CS"/>
</dbReference>
<dbReference type="PANTHER" id="PTHR44027">
    <property type="entry name" value="DNAJ HOMOLOG SUBFAMILY C MEMBER 5 HOMOLOG"/>
    <property type="match status" value="1"/>
</dbReference>